<evidence type="ECO:0000259" key="12">
    <source>
        <dbReference type="PROSITE" id="PS50157"/>
    </source>
</evidence>
<dbReference type="Pfam" id="PF23561">
    <property type="entry name" value="zf-C2H2_15"/>
    <property type="match status" value="1"/>
</dbReference>
<reference evidence="13" key="1">
    <citation type="submission" date="2020-11" db="EMBL/GenBank/DDBJ databases">
        <authorList>
            <person name="Tran Van P."/>
        </authorList>
    </citation>
    <scope>NUCLEOTIDE SEQUENCE</scope>
</reference>
<dbReference type="FunFam" id="3.30.160.60:FF:000050">
    <property type="entry name" value="zinc finger protein ZIC 1"/>
    <property type="match status" value="1"/>
</dbReference>
<dbReference type="PROSITE" id="PS00028">
    <property type="entry name" value="ZINC_FINGER_C2H2_1"/>
    <property type="match status" value="3"/>
</dbReference>
<gene>
    <name evidence="13" type="ORF">ONB1V03_LOCUS545</name>
</gene>
<accession>A0A7R9L8N8</accession>
<comment type="subcellular location">
    <subcellularLocation>
        <location evidence="1">Nucleus</location>
    </subcellularLocation>
</comment>
<feature type="compositionally biased region" description="Polar residues" evidence="11">
    <location>
        <begin position="448"/>
        <end position="472"/>
    </location>
</feature>
<feature type="domain" description="C2H2-type" evidence="12">
    <location>
        <begin position="352"/>
        <end position="381"/>
    </location>
</feature>
<name>A0A7R9L8N8_9ACAR</name>
<dbReference type="EMBL" id="OC914863">
    <property type="protein sequence ID" value="CAD7636988.1"/>
    <property type="molecule type" value="Genomic_DNA"/>
</dbReference>
<comment type="similarity">
    <text evidence="2">Belongs to the GLI C2H2-type zinc-finger protein family.</text>
</comment>
<evidence type="ECO:0000256" key="5">
    <source>
        <dbReference type="ARBA" id="ARBA00022737"/>
    </source>
</evidence>
<keyword evidence="9" id="KW-0539">Nucleus</keyword>
<dbReference type="FunFam" id="3.30.160.60:FF:000035">
    <property type="entry name" value="Zinc finger protein ZIC 1"/>
    <property type="match status" value="1"/>
</dbReference>
<dbReference type="FunFam" id="3.30.160.60:FF:000041">
    <property type="entry name" value="Zinc finger protein ZIC 1"/>
    <property type="match status" value="1"/>
</dbReference>
<evidence type="ECO:0000256" key="6">
    <source>
        <dbReference type="ARBA" id="ARBA00022771"/>
    </source>
</evidence>
<evidence type="ECO:0000256" key="3">
    <source>
        <dbReference type="ARBA" id="ARBA00022473"/>
    </source>
</evidence>
<feature type="compositionally biased region" description="Low complexity" evidence="11">
    <location>
        <begin position="421"/>
        <end position="446"/>
    </location>
</feature>
<keyword evidence="8" id="KW-0238">DNA-binding</keyword>
<proteinExistence type="inferred from homology"/>
<evidence type="ECO:0000256" key="2">
    <source>
        <dbReference type="ARBA" id="ARBA00010831"/>
    </source>
</evidence>
<dbReference type="Gene3D" id="3.30.160.60">
    <property type="entry name" value="Classic Zinc Finger"/>
    <property type="match status" value="4"/>
</dbReference>
<organism evidence="13">
    <name type="scientific">Oppiella nova</name>
    <dbReference type="NCBI Taxonomy" id="334625"/>
    <lineage>
        <taxon>Eukaryota</taxon>
        <taxon>Metazoa</taxon>
        <taxon>Ecdysozoa</taxon>
        <taxon>Arthropoda</taxon>
        <taxon>Chelicerata</taxon>
        <taxon>Arachnida</taxon>
        <taxon>Acari</taxon>
        <taxon>Acariformes</taxon>
        <taxon>Sarcoptiformes</taxon>
        <taxon>Oribatida</taxon>
        <taxon>Brachypylina</taxon>
        <taxon>Oppioidea</taxon>
        <taxon>Oppiidae</taxon>
        <taxon>Oppiella</taxon>
    </lineage>
</organism>
<evidence type="ECO:0000256" key="9">
    <source>
        <dbReference type="ARBA" id="ARBA00023242"/>
    </source>
</evidence>
<dbReference type="Pfam" id="PF18366">
    <property type="entry name" value="zf_ZIC"/>
    <property type="match status" value="1"/>
</dbReference>
<feature type="region of interest" description="Disordered" evidence="11">
    <location>
        <begin position="489"/>
        <end position="528"/>
    </location>
</feature>
<feature type="region of interest" description="Disordered" evidence="11">
    <location>
        <begin position="365"/>
        <end position="472"/>
    </location>
</feature>
<dbReference type="EMBL" id="CAJPVJ010000038">
    <property type="protein sequence ID" value="CAG2159321.1"/>
    <property type="molecule type" value="Genomic_DNA"/>
</dbReference>
<sequence>MLNPFMDSATAHMHQTIKLSPSHATDASSVVAVGQHQPNHQTFAAQNGYGMPHPPHHHHHHGYAARDFLLRRDPHMPTLTGGLTPHDALSGNTVQPHPHHATSMFVSASQALHGPHHTNADTHVLFPSLDHHPAAHHPPPHMNGQMRLALPGTDMYGRPDHSFNQTARTDHHLTGPYGPMNPMGHMNHMNMHHTAHAHAPGAFFRYMRSHPIKQEMTCLWIDTEQSSPKKPCNKSFTSMHEIVTHITVEHVGGPECSNHACYWSECARNGRPFKAKYKLVNHIRVHTGEKPFPCPFPGCGKVFARSENLKIHKRTHTGEKPFKCEYEGCDRRFANSSDRKKHSHVHTSDKPYNCKIRGCDKSYTHPSSLRKHMKVHGKSPPPPGAPGSASSGTGSGYESDGTNNNTSNTPNPPIHSHPHSHSFGGNANNANAGNTLNTIGANTGNAMNGMTGSTHPPTVLSPITSNNTVLSTGHHPTNLSEWYVCQSTAGMPTPPSNEHSPVGHPGVPLHHHHHHHHPHPHLHAATSY</sequence>
<dbReference type="InterPro" id="IPR041643">
    <property type="entry name" value="Znf_ZIC"/>
</dbReference>
<dbReference type="OrthoDB" id="3214149at2759"/>
<dbReference type="InterPro" id="IPR056436">
    <property type="entry name" value="Znf-C2H2_ZIC1-5/GLI1-3-like"/>
</dbReference>
<evidence type="ECO:0000256" key="10">
    <source>
        <dbReference type="PROSITE-ProRule" id="PRU00042"/>
    </source>
</evidence>
<feature type="domain" description="C2H2-type" evidence="12">
    <location>
        <begin position="264"/>
        <end position="291"/>
    </location>
</feature>
<keyword evidence="14" id="KW-1185">Reference proteome</keyword>
<keyword evidence="7" id="KW-0862">Zinc</keyword>
<evidence type="ECO:0000256" key="7">
    <source>
        <dbReference type="ARBA" id="ARBA00022833"/>
    </source>
</evidence>
<dbReference type="InterPro" id="IPR013087">
    <property type="entry name" value="Znf_C2H2_type"/>
</dbReference>
<evidence type="ECO:0000313" key="14">
    <source>
        <dbReference type="Proteomes" id="UP000728032"/>
    </source>
</evidence>
<dbReference type="FunFam" id="3.30.160.60:FF:000039">
    <property type="entry name" value="Zinc finger protein ZIC 1"/>
    <property type="match status" value="1"/>
</dbReference>
<feature type="domain" description="C2H2-type" evidence="12">
    <location>
        <begin position="292"/>
        <end position="321"/>
    </location>
</feature>
<dbReference type="GO" id="GO:0005634">
    <property type="term" value="C:nucleus"/>
    <property type="evidence" value="ECO:0007669"/>
    <property type="project" value="UniProtKB-SubCell"/>
</dbReference>
<protein>
    <recommendedName>
        <fullName evidence="12">C2H2-type domain-containing protein</fullName>
    </recommendedName>
</protein>
<dbReference type="GO" id="GO:0000981">
    <property type="term" value="F:DNA-binding transcription factor activity, RNA polymerase II-specific"/>
    <property type="evidence" value="ECO:0007669"/>
    <property type="project" value="TreeGrafter"/>
</dbReference>
<dbReference type="GO" id="GO:0008270">
    <property type="term" value="F:zinc ion binding"/>
    <property type="evidence" value="ECO:0007669"/>
    <property type="project" value="UniProtKB-KW"/>
</dbReference>
<dbReference type="PANTHER" id="PTHR45718">
    <property type="entry name" value="TRANSCRIPTIONAL ACTIVATOR CUBITUS INTERRUPTUS"/>
    <property type="match status" value="1"/>
</dbReference>
<dbReference type="AlphaFoldDB" id="A0A7R9L8N8"/>
<dbReference type="GO" id="GO:0000978">
    <property type="term" value="F:RNA polymerase II cis-regulatory region sequence-specific DNA binding"/>
    <property type="evidence" value="ECO:0007669"/>
    <property type="project" value="TreeGrafter"/>
</dbReference>
<evidence type="ECO:0000256" key="11">
    <source>
        <dbReference type="SAM" id="MobiDB-lite"/>
    </source>
</evidence>
<evidence type="ECO:0000256" key="8">
    <source>
        <dbReference type="ARBA" id="ARBA00023125"/>
    </source>
</evidence>
<keyword evidence="5" id="KW-0677">Repeat</keyword>
<dbReference type="PANTHER" id="PTHR45718:SF4">
    <property type="entry name" value="TRANSCRIPTIONAL ACTIVATOR CUBITUS INTERRUPTUS"/>
    <property type="match status" value="1"/>
</dbReference>
<feature type="compositionally biased region" description="Basic residues" evidence="11">
    <location>
        <begin position="509"/>
        <end position="522"/>
    </location>
</feature>
<dbReference type="Pfam" id="PF00096">
    <property type="entry name" value="zf-C2H2"/>
    <property type="match status" value="2"/>
</dbReference>
<evidence type="ECO:0000256" key="1">
    <source>
        <dbReference type="ARBA" id="ARBA00004123"/>
    </source>
</evidence>
<feature type="domain" description="C2H2-type" evidence="12">
    <location>
        <begin position="322"/>
        <end position="351"/>
    </location>
</feature>
<dbReference type="Proteomes" id="UP000728032">
    <property type="component" value="Unassembled WGS sequence"/>
</dbReference>
<dbReference type="InterPro" id="IPR036236">
    <property type="entry name" value="Znf_C2H2_sf"/>
</dbReference>
<dbReference type="SMART" id="SM00355">
    <property type="entry name" value="ZnF_C2H2"/>
    <property type="match status" value="5"/>
</dbReference>
<feature type="compositionally biased region" description="Basic residues" evidence="11">
    <location>
        <begin position="368"/>
        <end position="377"/>
    </location>
</feature>
<keyword evidence="6 10" id="KW-0863">Zinc-finger</keyword>
<dbReference type="InterPro" id="IPR043359">
    <property type="entry name" value="GLI-like"/>
</dbReference>
<keyword evidence="4" id="KW-0479">Metal-binding</keyword>
<keyword evidence="3" id="KW-0217">Developmental protein</keyword>
<dbReference type="SUPFAM" id="SSF57667">
    <property type="entry name" value="beta-beta-alpha zinc fingers"/>
    <property type="match status" value="2"/>
</dbReference>
<evidence type="ECO:0000256" key="4">
    <source>
        <dbReference type="ARBA" id="ARBA00022723"/>
    </source>
</evidence>
<evidence type="ECO:0000313" key="13">
    <source>
        <dbReference type="EMBL" id="CAD7636988.1"/>
    </source>
</evidence>
<dbReference type="PROSITE" id="PS50157">
    <property type="entry name" value="ZINC_FINGER_C2H2_2"/>
    <property type="match status" value="4"/>
</dbReference>